<reference evidence="18" key="2">
    <citation type="submission" date="2025-08" db="UniProtKB">
        <authorList>
            <consortium name="Ensembl"/>
        </authorList>
    </citation>
    <scope>IDENTIFICATION</scope>
</reference>
<dbReference type="Gene3D" id="1.10.238.10">
    <property type="entry name" value="EF-hand"/>
    <property type="match status" value="2"/>
</dbReference>
<evidence type="ECO:0000259" key="14">
    <source>
        <dbReference type="PROSITE" id="PS50004"/>
    </source>
</evidence>
<dbReference type="PRINTS" id="PR00452">
    <property type="entry name" value="SH3DOMAIN"/>
</dbReference>
<dbReference type="GO" id="GO:0006897">
    <property type="term" value="P:endocytosis"/>
    <property type="evidence" value="ECO:0007669"/>
    <property type="project" value="UniProtKB-KW"/>
</dbReference>
<dbReference type="Pfam" id="PF07653">
    <property type="entry name" value="SH3_2"/>
    <property type="match status" value="1"/>
</dbReference>
<dbReference type="PANTHER" id="PTHR46006">
    <property type="entry name" value="RHO GUANINE NUCLEOTIDE EXCHANGE FACTOR AT 64C, ISOFORM A"/>
    <property type="match status" value="1"/>
</dbReference>
<dbReference type="CDD" id="cd08375">
    <property type="entry name" value="C2_Intersectin"/>
    <property type="match status" value="1"/>
</dbReference>
<dbReference type="EMBL" id="ABDC03011921">
    <property type="status" value="NOT_ANNOTATED_CDS"/>
    <property type="molecule type" value="Genomic_DNA"/>
</dbReference>
<dbReference type="EMBL" id="ABDC03011922">
    <property type="status" value="NOT_ANNOTATED_CDS"/>
    <property type="molecule type" value="Genomic_DNA"/>
</dbReference>
<dbReference type="FunFam" id="2.30.30.40:FF:000041">
    <property type="entry name" value="Intersectin 1"/>
    <property type="match status" value="1"/>
</dbReference>
<evidence type="ECO:0000256" key="6">
    <source>
        <dbReference type="ARBA" id="ARBA00022737"/>
    </source>
</evidence>
<keyword evidence="6" id="KW-0677">Repeat</keyword>
<dbReference type="InterPro" id="IPR000261">
    <property type="entry name" value="EH_dom"/>
</dbReference>
<dbReference type="PROSITE" id="PS00018">
    <property type="entry name" value="EF_HAND_1"/>
    <property type="match status" value="1"/>
</dbReference>
<keyword evidence="19" id="KW-1185">Reference proteome</keyword>
<dbReference type="SUPFAM" id="SSF50044">
    <property type="entry name" value="SH3-domain"/>
    <property type="match status" value="5"/>
</dbReference>
<keyword evidence="2 9" id="KW-0728">SH3 domain</keyword>
<evidence type="ECO:0000256" key="2">
    <source>
        <dbReference type="ARBA" id="ARBA00022443"/>
    </source>
</evidence>
<keyword evidence="4" id="KW-0254">Endocytosis</keyword>
<dbReference type="InterPro" id="IPR035899">
    <property type="entry name" value="DBL_dom_sf"/>
</dbReference>
<dbReference type="InterPro" id="IPR035738">
    <property type="entry name" value="Intersectin-2_SH3_2"/>
</dbReference>
<dbReference type="InterPro" id="IPR000008">
    <property type="entry name" value="C2_dom"/>
</dbReference>
<dbReference type="PANTHER" id="PTHR46006:SF6">
    <property type="entry name" value="INTERSECTIN-2 ISOFORM X1"/>
    <property type="match status" value="1"/>
</dbReference>
<dbReference type="InterPro" id="IPR011993">
    <property type="entry name" value="PH-like_dom_sf"/>
</dbReference>
<evidence type="ECO:0000256" key="11">
    <source>
        <dbReference type="SAM" id="MobiDB-lite"/>
    </source>
</evidence>
<dbReference type="PROSITE" id="PS50031">
    <property type="entry name" value="EH"/>
    <property type="match status" value="2"/>
</dbReference>
<dbReference type="FunFam" id="2.30.29.30:FF:000069">
    <property type="entry name" value="Intersectin 1"/>
    <property type="match status" value="1"/>
</dbReference>
<feature type="coiled-coil region" evidence="10">
    <location>
        <begin position="591"/>
        <end position="720"/>
    </location>
</feature>
<dbReference type="Gene3D" id="2.30.29.30">
    <property type="entry name" value="Pleckstrin-homology domain (PH domain)/Phosphotyrosine-binding domain (PTB)"/>
    <property type="match status" value="1"/>
</dbReference>
<proteinExistence type="predicted"/>
<reference evidence="18" key="3">
    <citation type="submission" date="2025-09" db="UniProtKB">
        <authorList>
            <consortium name="Ensembl"/>
        </authorList>
    </citation>
    <scope>IDENTIFICATION</scope>
</reference>
<dbReference type="InterPro" id="IPR001849">
    <property type="entry name" value="PH_domain"/>
</dbReference>
<evidence type="ECO:0000256" key="9">
    <source>
        <dbReference type="PROSITE-ProRule" id="PRU00192"/>
    </source>
</evidence>
<dbReference type="CDD" id="cd13264">
    <property type="entry name" value="PH_ITSN"/>
    <property type="match status" value="1"/>
</dbReference>
<comment type="subcellular location">
    <subcellularLocation>
        <location evidence="1">Cytoplasm</location>
    </subcellularLocation>
</comment>
<evidence type="ECO:0000256" key="10">
    <source>
        <dbReference type="SAM" id="Coils"/>
    </source>
</evidence>
<evidence type="ECO:0000259" key="16">
    <source>
        <dbReference type="PROSITE" id="PS50031"/>
    </source>
</evidence>
<dbReference type="FunFam" id="1.10.238.10:FF:000055">
    <property type="entry name" value="Intersectin-1 isoform 1"/>
    <property type="match status" value="1"/>
</dbReference>
<dbReference type="InterPro" id="IPR001452">
    <property type="entry name" value="SH3_domain"/>
</dbReference>
<dbReference type="FunFam" id="1.10.238.10:FF:000046">
    <property type="entry name" value="intersectin-1 isoform X2"/>
    <property type="match status" value="1"/>
</dbReference>
<dbReference type="SUPFAM" id="SSF47473">
    <property type="entry name" value="EF-hand"/>
    <property type="match status" value="2"/>
</dbReference>
<dbReference type="InterPro" id="IPR018247">
    <property type="entry name" value="EF_Hand_1_Ca_BS"/>
</dbReference>
<dbReference type="SMART" id="SM00054">
    <property type="entry name" value="EFh"/>
    <property type="match status" value="2"/>
</dbReference>
<dbReference type="Pfam" id="PF16652">
    <property type="entry name" value="PH_13"/>
    <property type="match status" value="1"/>
</dbReference>
<feature type="domain" description="EH" evidence="16">
    <location>
        <begin position="27"/>
        <end position="115"/>
    </location>
</feature>
<dbReference type="FunFam" id="1.20.900.10:FF:000011">
    <property type="entry name" value="Intersectin 1"/>
    <property type="match status" value="1"/>
</dbReference>
<dbReference type="SUPFAM" id="SSF50729">
    <property type="entry name" value="PH domain-like"/>
    <property type="match status" value="1"/>
</dbReference>
<dbReference type="SMART" id="SM00326">
    <property type="entry name" value="SH3"/>
    <property type="match status" value="5"/>
</dbReference>
<reference evidence="18" key="1">
    <citation type="submission" date="2016-12" db="EMBL/GenBank/DDBJ databases">
        <title>Mouse lemur reference genome and diversity panel.</title>
        <authorList>
            <person name="Harris R."/>
            <person name="Larsen P."/>
            <person name="Liu Y."/>
            <person name="Hughes D.S."/>
            <person name="Murali S."/>
            <person name="Raveendran M."/>
            <person name="Korchina V."/>
            <person name="Wang M."/>
            <person name="Jhangiani S."/>
            <person name="Bandaranaike D."/>
            <person name="Bellair M."/>
            <person name="Blankenburg K."/>
            <person name="Chao H."/>
            <person name="Dahdouli M."/>
            <person name="Dinh H."/>
            <person name="Doddapaneni H."/>
            <person name="English A."/>
            <person name="Firestine M."/>
            <person name="Gnanaolivu R."/>
            <person name="Gross S."/>
            <person name="Hernandez B."/>
            <person name="Javaid M."/>
            <person name="Jayaseelan J."/>
            <person name="Jones J."/>
            <person name="Khan Z."/>
            <person name="Kovar C."/>
            <person name="Kurapati P."/>
            <person name="Le B."/>
            <person name="Lee S."/>
            <person name="Li M."/>
            <person name="Mathew T."/>
            <person name="Narasimhan A."/>
            <person name="Ngo D."/>
            <person name="Nguyen L."/>
            <person name="Okwuonu G."/>
            <person name="Ongeri F."/>
            <person name="Osuji N."/>
            <person name="Pu L.-L."/>
            <person name="Puazo M."/>
            <person name="Quiroz J."/>
            <person name="Raj R."/>
            <person name="Rajbhandari K."/>
            <person name="Reid J.G."/>
            <person name="Santibanez J."/>
            <person name="Sexton D."/>
            <person name="Skinner E."/>
            <person name="Vee V."/>
            <person name="Weissenberger G."/>
            <person name="Wu Y."/>
            <person name="Xin Y."/>
            <person name="Han Y."/>
            <person name="Campbell C."/>
            <person name="Brown A."/>
            <person name="Sullivan B."/>
            <person name="Shelton J."/>
            <person name="Brown S."/>
            <person name="Dudchenko O."/>
            <person name="Machol I."/>
            <person name="Durand N."/>
            <person name="Shamim M."/>
            <person name="Lieberman A."/>
            <person name="Muzny D.M."/>
            <person name="Richards S."/>
            <person name="Yoder A."/>
            <person name="Worley K.C."/>
            <person name="Rogers J."/>
            <person name="Gibbs R.A."/>
        </authorList>
    </citation>
    <scope>NUCLEOTIDE SEQUENCE [LARGE SCALE GENOMIC DNA]</scope>
</reference>
<dbReference type="InterPro" id="IPR035740">
    <property type="entry name" value="Intersectin-2_SH3_4"/>
</dbReference>
<feature type="domain" description="SH3" evidence="12">
    <location>
        <begin position="862"/>
        <end position="920"/>
    </location>
</feature>
<feature type="domain" description="SH3" evidence="12">
    <location>
        <begin position="723"/>
        <end position="784"/>
    </location>
</feature>
<keyword evidence="5" id="KW-0479">Metal-binding</keyword>
<dbReference type="GO" id="GO:0005737">
    <property type="term" value="C:cytoplasm"/>
    <property type="evidence" value="ECO:0007669"/>
    <property type="project" value="UniProtKB-SubCell"/>
</dbReference>
<dbReference type="Pfam" id="PF00018">
    <property type="entry name" value="SH3_1"/>
    <property type="match status" value="2"/>
</dbReference>
<dbReference type="FunFam" id="2.60.40.150:FF:000029">
    <property type="entry name" value="Intersectin 1"/>
    <property type="match status" value="1"/>
</dbReference>
<dbReference type="InterPro" id="IPR011992">
    <property type="entry name" value="EF-hand-dom_pair"/>
</dbReference>
<feature type="domain" description="EH" evidence="16">
    <location>
        <begin position="250"/>
        <end position="339"/>
    </location>
</feature>
<evidence type="ECO:0000259" key="13">
    <source>
        <dbReference type="PROSITE" id="PS50003"/>
    </source>
</evidence>
<feature type="domain" description="SH3" evidence="12">
    <location>
        <begin position="945"/>
        <end position="1003"/>
    </location>
</feature>
<dbReference type="SUPFAM" id="SSF49562">
    <property type="entry name" value="C2 domain (Calcium/lipid-binding domain, CaLB)"/>
    <property type="match status" value="1"/>
</dbReference>
<feature type="domain" description="C2" evidence="14">
    <location>
        <begin position="1497"/>
        <end position="1613"/>
    </location>
</feature>
<dbReference type="CDD" id="cd11988">
    <property type="entry name" value="SH3_Intersectin2_1"/>
    <property type="match status" value="1"/>
</dbReference>
<dbReference type="Pfam" id="PF00621">
    <property type="entry name" value="RhoGEF"/>
    <property type="match status" value="1"/>
</dbReference>
<evidence type="ECO:0000256" key="7">
    <source>
        <dbReference type="ARBA" id="ARBA00022837"/>
    </source>
</evidence>
<feature type="domain" description="SH3" evidence="12">
    <location>
        <begin position="1017"/>
        <end position="1081"/>
    </location>
</feature>
<protein>
    <submittedName>
        <fullName evidence="18">Intersectin 2</fullName>
    </submittedName>
</protein>
<accession>A0A8C5XMV3</accession>
<dbReference type="Gene3D" id="2.30.30.40">
    <property type="entry name" value="SH3 Domains"/>
    <property type="match status" value="5"/>
</dbReference>
<sequence length="1642" mass="186910">MQEGQGHSLSSTYVLGGPNMWAITSEERTKHDKQFDNLKPSGGYITGDQARTFFLQSGLPAPVLAEIWALSDLNKDGKMDQQEFSIAMKLIKLKLQGQQLPMVLPPIMKQPPMFSPLISARFGMGSMPNLSIPQPLPPIAPIATPLSSATSGTSLPPLMMPAPLVPSVSTSSLPNGTASLIQPLSIPYSSSTLPHTSSYSLMMGGFGGASIQKAQSLIDLGSSSSTSSTASLSGNSPKTGTSEWAVPQPSRLKYRQKFNSLDKSMSGYLSGFQARNALLQSNLSQTQLATIWTLADIDGDGQLKAEEFILAMHLTDMAKAGQPLPLTLPPELVPPSFRAGKQIDSINGTLPSYQKIQEEEPQKKLPVTFEDKRKANYERGNMELEKRRQALMEQQQREAERKAQKEKEEWERKQRELQEQEWKKQLELEKRLEKQRELERQREEERRKEIERREAAKQELERQRRLEWERIRRQELLNQKNREQEEIVRLNSKKKSLHLELEALNGKHQQISGRLQDVRLRKQTQKTELEVLDKQCDLEIMEIKQLQQELQEYQNKLIYLVPEKQLLNERIKNMHLNNTPDSGISLLHKKSLEKEELCQRLKEQLDALEKETASKLSEMDSFNNQLKELRESYNTQQLALEQLHKIKRDKLKEIERKRLELIQKKKLEDEAARKAKQGKENLWRESLRKEEEEKQKRLQEEKTQEKIQEEERKVEEKQCETASVLVNYRALYPFEARNHDEMSFNSGDIIQVDEKTIGEPGWLYGSFQGSFGWFPCNYVEKMPSGEKAVSPKKALLPPTVSLPATSTSFEPLPSNQPASVTDYQNVSFSNLSVNTSWQKKSAFTRTVSPGSISPIHGQGQVVENLKAQALCSWTAKKDNHLNFSKHDIITVLEQQENWWFGEVHGGRGWFPKSYVKIIPGSEVKREEPEALYAAVNKKPTSAACPVGEEYIALYPYSSVEPGDLTFTEGEEILVTQKDGEWWTGSIGDRTGIFPSNYVKPKDQESFGSASKSGASNKKPEIAQVTSAYVASGSEQLSLAPGQLILILKKNTSGWWQGELQARGKKRQKGWFPASHVKLLGPSSERTTPAFHPVCQVIAMYDYVANNEDELNFSKGQLINVMNKDDPDWWQGEINGVTGLFPSNYVKMTTDSDPSQQCECADLQTLDTMQHCLVQTTQAVFQKRMAESGFLTEGEMALIFVNWKELIMSNTKLLKALRVRKKTGGEKMPVQMIGDILAAELSHMQAYIRFCSCQLNGAALLQQKTDEDTDFKEFLKKLASDPRCKGMPLSSFLLKPMQRITRYPLLIRSILENTPEHHVDHSSLKLALERAEELCSQVNEGVREKENSDRLEWIQAHVQCEGLAEQLIFNSLTNCLGPRKLLHSGKLYKTKSNKELHGFLFNDFLLLTYMVKQFAVYSGSEKLFSSKSNAQLKMYKMPIFLNEVLVKLPTDPSSDEPVFHISHIDRVYTLRTENINERTAWVQKIKAASEQYIDTEKKKREKAYQARSQKTSGIGRLMVHVIEATELKACKPNGKSNPYCEISMGSQSYTTRTIQDTLNPKWNFNCQFFIKDLYQDVLCLTMFDRDQFSPDDFLGRTEVPVAKIRTEQESKGPVTRRLLLHEVPTGEVWVRFDLQLFEQKTLL</sequence>
<evidence type="ECO:0000259" key="15">
    <source>
        <dbReference type="PROSITE" id="PS50010"/>
    </source>
</evidence>
<dbReference type="CDD" id="cd11994">
    <property type="entry name" value="SH3_Intersectin2_4"/>
    <property type="match status" value="1"/>
</dbReference>
<dbReference type="CDD" id="cd00052">
    <property type="entry name" value="EH"/>
    <property type="match status" value="2"/>
</dbReference>
<dbReference type="InterPro" id="IPR002048">
    <property type="entry name" value="EF_hand_dom"/>
</dbReference>
<dbReference type="SMART" id="SM00239">
    <property type="entry name" value="C2"/>
    <property type="match status" value="1"/>
</dbReference>
<dbReference type="SMART" id="SM00325">
    <property type="entry name" value="RhoGEF"/>
    <property type="match status" value="1"/>
</dbReference>
<feature type="region of interest" description="Disordered" evidence="11">
    <location>
        <begin position="225"/>
        <end position="247"/>
    </location>
</feature>
<evidence type="ECO:0000256" key="5">
    <source>
        <dbReference type="ARBA" id="ARBA00022723"/>
    </source>
</evidence>
<dbReference type="InterPro" id="IPR000219">
    <property type="entry name" value="DH_dom"/>
</dbReference>
<dbReference type="Gene3D" id="2.60.40.150">
    <property type="entry name" value="C2 domain"/>
    <property type="match status" value="1"/>
</dbReference>
<dbReference type="Proteomes" id="UP000694394">
    <property type="component" value="Chromosome 8"/>
</dbReference>
<dbReference type="CDD" id="cd11990">
    <property type="entry name" value="SH3_Intersectin2_2"/>
    <property type="match status" value="1"/>
</dbReference>
<dbReference type="Ensembl" id="ENSMICT00000035640.2">
    <property type="protein sequence ID" value="ENSMICP00000037905.2"/>
    <property type="gene ID" value="ENSMICG00000001552.3"/>
</dbReference>
<dbReference type="GO" id="GO:0005085">
    <property type="term" value="F:guanyl-nucleotide exchange factor activity"/>
    <property type="evidence" value="ECO:0007669"/>
    <property type="project" value="InterPro"/>
</dbReference>
<feature type="compositionally biased region" description="Low complexity" evidence="11">
    <location>
        <begin position="225"/>
        <end position="236"/>
    </location>
</feature>
<dbReference type="FunFam" id="2.30.30.40:FF:000024">
    <property type="entry name" value="Intersectin 1"/>
    <property type="match status" value="1"/>
</dbReference>
<evidence type="ECO:0000259" key="12">
    <source>
        <dbReference type="PROSITE" id="PS50002"/>
    </source>
</evidence>
<keyword evidence="3" id="KW-0963">Cytoplasm</keyword>
<dbReference type="PROSITE" id="PS50010">
    <property type="entry name" value="DH_2"/>
    <property type="match status" value="1"/>
</dbReference>
<dbReference type="CDD" id="cd11992">
    <property type="entry name" value="SH3_Intersectin2_3"/>
    <property type="match status" value="1"/>
</dbReference>
<feature type="domain" description="SH3" evidence="12">
    <location>
        <begin position="1091"/>
        <end position="1150"/>
    </location>
</feature>
<name>A0A8C5XMV3_MICMU</name>
<feature type="domain" description="EF-hand" evidence="17">
    <location>
        <begin position="283"/>
        <end position="318"/>
    </location>
</feature>
<dbReference type="InterPro" id="IPR035892">
    <property type="entry name" value="C2_domain_sf"/>
</dbReference>
<dbReference type="SMART" id="SM00233">
    <property type="entry name" value="PH"/>
    <property type="match status" value="1"/>
</dbReference>
<dbReference type="GO" id="GO:0035025">
    <property type="term" value="P:positive regulation of Rho protein signal transduction"/>
    <property type="evidence" value="ECO:0007669"/>
    <property type="project" value="TreeGrafter"/>
</dbReference>
<dbReference type="Pfam" id="PF00168">
    <property type="entry name" value="C2"/>
    <property type="match status" value="1"/>
</dbReference>
<dbReference type="SMART" id="SM00027">
    <property type="entry name" value="EH"/>
    <property type="match status" value="2"/>
</dbReference>
<keyword evidence="7" id="KW-0106">Calcium</keyword>
<dbReference type="CDD" id="cd11996">
    <property type="entry name" value="SH3_Intersectin2_5"/>
    <property type="match status" value="1"/>
</dbReference>
<feature type="domain" description="EF-hand" evidence="17">
    <location>
        <begin position="59"/>
        <end position="94"/>
    </location>
</feature>
<feature type="domain" description="DH" evidence="15">
    <location>
        <begin position="1158"/>
        <end position="1340"/>
    </location>
</feature>
<dbReference type="InterPro" id="IPR035741">
    <property type="entry name" value="Intersectin-2_SH3_5"/>
</dbReference>
<dbReference type="InterPro" id="IPR036028">
    <property type="entry name" value="SH3-like_dom_sf"/>
</dbReference>
<evidence type="ECO:0000259" key="17">
    <source>
        <dbReference type="PROSITE" id="PS50222"/>
    </source>
</evidence>
<evidence type="ECO:0000256" key="1">
    <source>
        <dbReference type="ARBA" id="ARBA00004496"/>
    </source>
</evidence>
<evidence type="ECO:0000256" key="4">
    <source>
        <dbReference type="ARBA" id="ARBA00022583"/>
    </source>
</evidence>
<dbReference type="PROSITE" id="PS50003">
    <property type="entry name" value="PH_DOMAIN"/>
    <property type="match status" value="1"/>
</dbReference>
<dbReference type="CDD" id="cd00160">
    <property type="entry name" value="RhoGEF"/>
    <property type="match status" value="1"/>
</dbReference>
<dbReference type="GO" id="GO:0005509">
    <property type="term" value="F:calcium ion binding"/>
    <property type="evidence" value="ECO:0007669"/>
    <property type="project" value="InterPro"/>
</dbReference>
<dbReference type="GeneTree" id="ENSGT00940000155936"/>
<dbReference type="PROSITE" id="PS50004">
    <property type="entry name" value="C2"/>
    <property type="match status" value="1"/>
</dbReference>
<evidence type="ECO:0000256" key="8">
    <source>
        <dbReference type="ARBA" id="ARBA00023054"/>
    </source>
</evidence>
<evidence type="ECO:0000313" key="19">
    <source>
        <dbReference type="Proteomes" id="UP000694394"/>
    </source>
</evidence>
<dbReference type="PROSITE" id="PS50002">
    <property type="entry name" value="SH3"/>
    <property type="match status" value="5"/>
</dbReference>
<feature type="domain" description="PH" evidence="13">
    <location>
        <begin position="1379"/>
        <end position="1489"/>
    </location>
</feature>
<dbReference type="InterPro" id="IPR035737">
    <property type="entry name" value="Intersectin-2_SH3_1"/>
</dbReference>
<dbReference type="InterPro" id="IPR035739">
    <property type="entry name" value="Intersectin-2_SH3_3"/>
</dbReference>
<dbReference type="Pfam" id="PF14604">
    <property type="entry name" value="SH3_9"/>
    <property type="match status" value="2"/>
</dbReference>
<dbReference type="Pfam" id="PF12763">
    <property type="entry name" value="EH"/>
    <property type="match status" value="2"/>
</dbReference>
<evidence type="ECO:0000256" key="3">
    <source>
        <dbReference type="ARBA" id="ARBA00022490"/>
    </source>
</evidence>
<dbReference type="InterPro" id="IPR051480">
    <property type="entry name" value="Endocytic_GEF_Adapter"/>
</dbReference>
<dbReference type="Gene3D" id="1.20.900.10">
    <property type="entry name" value="Dbl homology (DH) domain"/>
    <property type="match status" value="1"/>
</dbReference>
<evidence type="ECO:0000313" key="18">
    <source>
        <dbReference type="Ensembl" id="ENSMICP00000037905.2"/>
    </source>
</evidence>
<keyword evidence="8 10" id="KW-0175">Coiled coil</keyword>
<gene>
    <name evidence="18" type="primary">ITSN2</name>
</gene>
<feature type="region of interest" description="Disordered" evidence="11">
    <location>
        <begin position="357"/>
        <end position="384"/>
    </location>
</feature>
<dbReference type="PROSITE" id="PS50222">
    <property type="entry name" value="EF_HAND_2"/>
    <property type="match status" value="2"/>
</dbReference>
<organism evidence="18 19">
    <name type="scientific">Microcebus murinus</name>
    <name type="common">Gray mouse lemur</name>
    <name type="synonym">Lemur murinus</name>
    <dbReference type="NCBI Taxonomy" id="30608"/>
    <lineage>
        <taxon>Eukaryota</taxon>
        <taxon>Metazoa</taxon>
        <taxon>Chordata</taxon>
        <taxon>Craniata</taxon>
        <taxon>Vertebrata</taxon>
        <taxon>Euteleostomi</taxon>
        <taxon>Mammalia</taxon>
        <taxon>Eutheria</taxon>
        <taxon>Euarchontoglires</taxon>
        <taxon>Primates</taxon>
        <taxon>Strepsirrhini</taxon>
        <taxon>Lemuriformes</taxon>
        <taxon>Cheirogaleidae</taxon>
        <taxon>Microcebus</taxon>
    </lineage>
</organism>
<dbReference type="SUPFAM" id="SSF48065">
    <property type="entry name" value="DBL homology domain (DH-domain)"/>
    <property type="match status" value="1"/>
</dbReference>